<dbReference type="KEGG" id="mdm:103451826"/>
<evidence type="ECO:0000313" key="13">
    <source>
        <dbReference type="Proteomes" id="UP000290289"/>
    </source>
</evidence>
<dbReference type="InterPro" id="IPR009057">
    <property type="entry name" value="Homeodomain-like_sf"/>
</dbReference>
<sequence length="333" mass="36309">MNFTTVTATIQTPDTDTEPPSPSDPKSNFFSSRSLSFTNGAFQPQSTPTMVVAYKECLKNHAASLGGHALDGCGEFMPSPSSNPADPTSLKCAACGCHRNFHRRDQYRPKSNVIRNPHRLLPAPKPAHYNHSSSPSPSSSPNPTLSPQSPPPVSHLPPSYFASPPQMLLALSSGFSGPSDEHPHQHQLNPTAVKKTEKYPGEKKRSRTRFSQEQKEKMLSFAEKVGWRLQKSEERLVEDFCSEVGIGRGVFKVWMHNNKHGRRRLERLGSGNGSLGDGGNMNKNVSEINGDGERLGFDSMNAHIASYNVNANPLNEGSRASFHLSTNGSSSSS</sequence>
<keyword evidence="2" id="KW-0479">Metal-binding</keyword>
<keyword evidence="3" id="KW-0863">Zinc-finger</keyword>
<feature type="compositionally biased region" description="Polar residues" evidence="10">
    <location>
        <begin position="1"/>
        <end position="11"/>
    </location>
</feature>
<feature type="region of interest" description="Disordered" evidence="10">
    <location>
        <begin position="108"/>
        <end position="211"/>
    </location>
</feature>
<keyword evidence="9" id="KW-0539">Nucleus</keyword>
<feature type="region of interest" description="Disordered" evidence="10">
    <location>
        <begin position="1"/>
        <end position="30"/>
    </location>
</feature>
<feature type="compositionally biased region" description="Basic and acidic residues" evidence="10">
    <location>
        <begin position="194"/>
        <end position="203"/>
    </location>
</feature>
<evidence type="ECO:0000256" key="1">
    <source>
        <dbReference type="ARBA" id="ARBA00004123"/>
    </source>
</evidence>
<protein>
    <recommendedName>
        <fullName evidence="11">ZF-HD dimerization-type domain-containing protein</fullName>
    </recommendedName>
</protein>
<organism evidence="12 13">
    <name type="scientific">Malus domestica</name>
    <name type="common">Apple</name>
    <name type="synonym">Pyrus malus</name>
    <dbReference type="NCBI Taxonomy" id="3750"/>
    <lineage>
        <taxon>Eukaryota</taxon>
        <taxon>Viridiplantae</taxon>
        <taxon>Streptophyta</taxon>
        <taxon>Embryophyta</taxon>
        <taxon>Tracheophyta</taxon>
        <taxon>Spermatophyta</taxon>
        <taxon>Magnoliopsida</taxon>
        <taxon>eudicotyledons</taxon>
        <taxon>Gunneridae</taxon>
        <taxon>Pentapetalae</taxon>
        <taxon>rosids</taxon>
        <taxon>fabids</taxon>
        <taxon>Rosales</taxon>
        <taxon>Rosaceae</taxon>
        <taxon>Amygdaloideae</taxon>
        <taxon>Maleae</taxon>
        <taxon>Malus</taxon>
    </lineage>
</organism>
<evidence type="ECO:0000256" key="6">
    <source>
        <dbReference type="ARBA" id="ARBA00023125"/>
    </source>
</evidence>
<comment type="subcellular location">
    <subcellularLocation>
        <location evidence="1">Nucleus</location>
    </subcellularLocation>
</comment>
<evidence type="ECO:0000259" key="11">
    <source>
        <dbReference type="PROSITE" id="PS51523"/>
    </source>
</evidence>
<dbReference type="NCBIfam" id="TIGR01566">
    <property type="entry name" value="ZF_HD_prot_N"/>
    <property type="match status" value="1"/>
</dbReference>
<name>A0A498I8U0_MALDO</name>
<evidence type="ECO:0000313" key="12">
    <source>
        <dbReference type="EMBL" id="RXH79560.1"/>
    </source>
</evidence>
<evidence type="ECO:0000256" key="7">
    <source>
        <dbReference type="ARBA" id="ARBA00023155"/>
    </source>
</evidence>
<reference evidence="12 13" key="1">
    <citation type="submission" date="2018-10" db="EMBL/GenBank/DDBJ databases">
        <title>A high-quality apple genome assembly.</title>
        <authorList>
            <person name="Hu J."/>
        </authorList>
    </citation>
    <scope>NUCLEOTIDE SEQUENCE [LARGE SCALE GENOMIC DNA]</scope>
    <source>
        <strain evidence="13">cv. HFTH1</strain>
        <tissue evidence="12">Young leaf</tissue>
    </source>
</reference>
<dbReference type="PANTHER" id="PTHR31948">
    <property type="entry name" value="ZINC-FINGER HOMEODOMAIN PROTEIN 2"/>
    <property type="match status" value="1"/>
</dbReference>
<dbReference type="GO" id="GO:0000976">
    <property type="term" value="F:transcription cis-regulatory region binding"/>
    <property type="evidence" value="ECO:0007669"/>
    <property type="project" value="TreeGrafter"/>
</dbReference>
<keyword evidence="8" id="KW-0804">Transcription</keyword>
<evidence type="ECO:0000256" key="2">
    <source>
        <dbReference type="ARBA" id="ARBA00022723"/>
    </source>
</evidence>
<keyword evidence="7" id="KW-0371">Homeobox</keyword>
<keyword evidence="13" id="KW-1185">Reference proteome</keyword>
<dbReference type="Gramene" id="mRNA:MD13G0063900">
    <property type="protein sequence ID" value="CDS:MD13G0063900.1"/>
    <property type="gene ID" value="MD13G0063900"/>
</dbReference>
<comment type="caution">
    <text evidence="12">The sequence shown here is derived from an EMBL/GenBank/DDBJ whole genome shotgun (WGS) entry which is preliminary data.</text>
</comment>
<dbReference type="FunFam" id="1.10.10.60:FF:000257">
    <property type="entry name" value="Zinc-finger homeodomain protein 2"/>
    <property type="match status" value="1"/>
</dbReference>
<feature type="domain" description="ZF-HD dimerization-type" evidence="11">
    <location>
        <begin position="54"/>
        <end position="105"/>
    </location>
</feature>
<feature type="compositionally biased region" description="Low complexity" evidence="10">
    <location>
        <begin position="132"/>
        <end position="147"/>
    </location>
</feature>
<dbReference type="Gene3D" id="1.10.10.60">
    <property type="entry name" value="Homeodomain-like"/>
    <property type="match status" value="1"/>
</dbReference>
<accession>A0A498I8U0</accession>
<dbReference type="InterPro" id="IPR006455">
    <property type="entry name" value="Homeodomain_ZF_HD"/>
</dbReference>
<dbReference type="InterPro" id="IPR006456">
    <property type="entry name" value="ZF_HD_homeobox_Cys/His_dimer"/>
</dbReference>
<keyword evidence="4" id="KW-0862">Zinc</keyword>
<dbReference type="EMBL" id="RDQH01000339">
    <property type="protein sequence ID" value="RXH79560.1"/>
    <property type="molecule type" value="Genomic_DNA"/>
</dbReference>
<dbReference type="SUPFAM" id="SSF46689">
    <property type="entry name" value="Homeodomain-like"/>
    <property type="match status" value="1"/>
</dbReference>
<dbReference type="SMR" id="A0A498I8U0"/>
<dbReference type="GO" id="GO:0050793">
    <property type="term" value="P:regulation of developmental process"/>
    <property type="evidence" value="ECO:0007669"/>
    <property type="project" value="TreeGrafter"/>
</dbReference>
<dbReference type="NCBIfam" id="TIGR01565">
    <property type="entry name" value="homeo_ZF_HD"/>
    <property type="match status" value="1"/>
</dbReference>
<dbReference type="GO" id="GO:0005634">
    <property type="term" value="C:nucleus"/>
    <property type="evidence" value="ECO:0007669"/>
    <property type="project" value="UniProtKB-SubCell"/>
</dbReference>
<dbReference type="Pfam" id="PF04770">
    <property type="entry name" value="ZF-HD_dimer"/>
    <property type="match status" value="1"/>
</dbReference>
<keyword evidence="5" id="KW-0805">Transcription regulation</keyword>
<evidence type="ECO:0000256" key="5">
    <source>
        <dbReference type="ARBA" id="ARBA00023015"/>
    </source>
</evidence>
<evidence type="ECO:0000256" key="9">
    <source>
        <dbReference type="ARBA" id="ARBA00023242"/>
    </source>
</evidence>
<gene>
    <name evidence="12" type="ORF">DVH24_040707</name>
</gene>
<evidence type="ECO:0000256" key="8">
    <source>
        <dbReference type="ARBA" id="ARBA00023163"/>
    </source>
</evidence>
<dbReference type="PROSITE" id="PS51523">
    <property type="entry name" value="ZF_HD_DIMER"/>
    <property type="match status" value="1"/>
</dbReference>
<dbReference type="GO" id="GO:0008270">
    <property type="term" value="F:zinc ion binding"/>
    <property type="evidence" value="ECO:0007669"/>
    <property type="project" value="UniProtKB-KW"/>
</dbReference>
<dbReference type="AlphaFoldDB" id="A0A498I8U0"/>
<dbReference type="OrthoDB" id="1929626at2759"/>
<evidence type="ECO:0000256" key="10">
    <source>
        <dbReference type="SAM" id="MobiDB-lite"/>
    </source>
</evidence>
<evidence type="ECO:0000256" key="3">
    <source>
        <dbReference type="ARBA" id="ARBA00022771"/>
    </source>
</evidence>
<proteinExistence type="predicted"/>
<evidence type="ECO:0000256" key="4">
    <source>
        <dbReference type="ARBA" id="ARBA00022833"/>
    </source>
</evidence>
<dbReference type="PANTHER" id="PTHR31948:SF72">
    <property type="entry name" value="ZINC-FINGER HOMEODOMAIN PROTEIN 10"/>
    <property type="match status" value="1"/>
</dbReference>
<dbReference type="GO" id="GO:0003700">
    <property type="term" value="F:DNA-binding transcription factor activity"/>
    <property type="evidence" value="ECO:0007669"/>
    <property type="project" value="TreeGrafter"/>
</dbReference>
<keyword evidence="6" id="KW-0238">DNA-binding</keyword>
<dbReference type="Proteomes" id="UP000290289">
    <property type="component" value="Chromosome 13"/>
</dbReference>